<organism evidence="2 3">
    <name type="scientific">Ophiostoma piceae (strain UAMH 11346)</name>
    <name type="common">Sap stain fungus</name>
    <dbReference type="NCBI Taxonomy" id="1262450"/>
    <lineage>
        <taxon>Eukaryota</taxon>
        <taxon>Fungi</taxon>
        <taxon>Dikarya</taxon>
        <taxon>Ascomycota</taxon>
        <taxon>Pezizomycotina</taxon>
        <taxon>Sordariomycetes</taxon>
        <taxon>Sordariomycetidae</taxon>
        <taxon>Ophiostomatales</taxon>
        <taxon>Ophiostomataceae</taxon>
        <taxon>Ophiostoma</taxon>
    </lineage>
</organism>
<dbReference type="Pfam" id="PF10309">
    <property type="entry name" value="NCBP3"/>
    <property type="match status" value="1"/>
</dbReference>
<feature type="region of interest" description="Disordered" evidence="1">
    <location>
        <begin position="1"/>
        <end position="20"/>
    </location>
</feature>
<reference evidence="2 3" key="1">
    <citation type="journal article" date="2013" name="BMC Genomics">
        <title>The genome and transcriptome of the pine saprophyte Ophiostoma piceae, and a comparison with the bark beetle-associated pine pathogen Grosmannia clavigera.</title>
        <authorList>
            <person name="Haridas S."/>
            <person name="Wang Y."/>
            <person name="Lim L."/>
            <person name="Massoumi Alamouti S."/>
            <person name="Jackman S."/>
            <person name="Docking R."/>
            <person name="Robertson G."/>
            <person name="Birol I."/>
            <person name="Bohlmann J."/>
            <person name="Breuil C."/>
        </authorList>
    </citation>
    <scope>NUCLEOTIDE SEQUENCE [LARGE SCALE GENOMIC DNA]</scope>
    <source>
        <strain evidence="2 3">UAMH 11346</strain>
    </source>
</reference>
<dbReference type="eggNOG" id="ENOG502S34X">
    <property type="taxonomic scope" value="Eukaryota"/>
</dbReference>
<feature type="region of interest" description="Disordered" evidence="1">
    <location>
        <begin position="183"/>
        <end position="340"/>
    </location>
</feature>
<dbReference type="Proteomes" id="UP000016923">
    <property type="component" value="Unassembled WGS sequence"/>
</dbReference>
<accession>S3CBX7</accession>
<dbReference type="InterPro" id="IPR019416">
    <property type="entry name" value="NCBP3"/>
</dbReference>
<evidence type="ECO:0000256" key="1">
    <source>
        <dbReference type="SAM" id="MobiDB-lite"/>
    </source>
</evidence>
<gene>
    <name evidence="2" type="ORF">F503_07257</name>
</gene>
<feature type="compositionally biased region" description="Basic and acidic residues" evidence="1">
    <location>
        <begin position="197"/>
        <end position="226"/>
    </location>
</feature>
<protein>
    <recommendedName>
        <fullName evidence="4">Nucleotide-binding alpha-beta plait</fullName>
    </recommendedName>
</protein>
<feature type="compositionally biased region" description="Gly residues" evidence="1">
    <location>
        <begin position="456"/>
        <end position="475"/>
    </location>
</feature>
<evidence type="ECO:0000313" key="3">
    <source>
        <dbReference type="Proteomes" id="UP000016923"/>
    </source>
</evidence>
<dbReference type="PANTHER" id="PTHR16291:SF0">
    <property type="entry name" value="NUCLEAR CAP-BINDING PROTEIN SUBUNIT 3"/>
    <property type="match status" value="1"/>
</dbReference>
<dbReference type="HOGENOM" id="CLU_030082_0_0_1"/>
<dbReference type="VEuPathDB" id="FungiDB:F503_07257"/>
<dbReference type="AlphaFoldDB" id="S3CBX7"/>
<feature type="region of interest" description="Disordered" evidence="1">
    <location>
        <begin position="452"/>
        <end position="501"/>
    </location>
</feature>
<dbReference type="OrthoDB" id="422106at2759"/>
<dbReference type="PANTHER" id="PTHR16291">
    <property type="entry name" value="NUCLEAR CAP-BINDING PROTEIN SUBUNIT 3"/>
    <property type="match status" value="1"/>
</dbReference>
<proteinExistence type="predicted"/>
<dbReference type="GO" id="GO:0005634">
    <property type="term" value="C:nucleus"/>
    <property type="evidence" value="ECO:0007669"/>
    <property type="project" value="TreeGrafter"/>
</dbReference>
<evidence type="ECO:0000313" key="2">
    <source>
        <dbReference type="EMBL" id="EPE09481.1"/>
    </source>
</evidence>
<dbReference type="STRING" id="1262450.S3CBX7"/>
<feature type="compositionally biased region" description="Basic and acidic residues" evidence="1">
    <location>
        <begin position="301"/>
        <end position="332"/>
    </location>
</feature>
<name>S3CBX7_OPHP1</name>
<feature type="compositionally biased region" description="Basic residues" evidence="1">
    <location>
        <begin position="252"/>
        <end position="268"/>
    </location>
</feature>
<keyword evidence="3" id="KW-1185">Reference proteome</keyword>
<dbReference type="EMBL" id="KE148147">
    <property type="protein sequence ID" value="EPE09481.1"/>
    <property type="molecule type" value="Genomic_DNA"/>
</dbReference>
<sequence length="501" mass="55254">MDYDIDMEDATGQYHNEAPQEVAPVEDILGVDDMQEPGEIEEDAKPTDVDMGSTVLVPTKVHIRGLDALTPDDIKAYITEHVGSGSKGVGSVPYDRIEWIDDTSANLLFSSEAVAAAALIALAAVQIDDVTRLPIGEALSAKTYSAKPDEVSAGLSVRLAVASDKKQVGAAARSRFYLLHPEYDPEERRRNQPNRRRRDDRDRDNYRSSRRRDDRGDVQDDREADIRNNSFDVNLYDDDGPSMAQRTSRDDRRRRRSYSRSRSRSPRRSNRDKELFAIDTESSQSKELFPEKAGGGDLFDSEPKPARRSDRDYRDRGSRGGRDSGRLRDRSASPRSGLYSYDEDDYDGRLADERAEAVAAAASRNRDKARAIRDILTSSDGADRELFAGEQTRATQDLFSNENTVSARLSDRITRPSDSQADSTFNIRGISKGSGDLGISIKGIASARELFPTKLSGGGGSGGGNGNGRGRGGRNGGKEAVDNSLASRIQRPRQRAEDLFH</sequence>
<evidence type="ECO:0008006" key="4">
    <source>
        <dbReference type="Google" id="ProtNLM"/>
    </source>
</evidence>
<dbReference type="OMA" id="TFEASMY"/>
<dbReference type="GO" id="GO:0000340">
    <property type="term" value="F:RNA 7-methylguanosine cap binding"/>
    <property type="evidence" value="ECO:0007669"/>
    <property type="project" value="InterPro"/>
</dbReference>
<dbReference type="GO" id="GO:0003729">
    <property type="term" value="F:mRNA binding"/>
    <property type="evidence" value="ECO:0007669"/>
    <property type="project" value="InterPro"/>
</dbReference>